<dbReference type="GeneID" id="101693149"/>
<gene>
    <name evidence="3" type="primary">TPRKB</name>
</gene>
<protein>
    <submittedName>
        <fullName evidence="3">EKC/KEOPS complex subunit TPRKB isoform X3</fullName>
    </submittedName>
</protein>
<dbReference type="CTD" id="51002"/>
<evidence type="ECO:0000313" key="2">
    <source>
        <dbReference type="Proteomes" id="UP000000715"/>
    </source>
</evidence>
<proteinExistence type="predicted"/>
<name>A0A8U0S1W6_MUSPF</name>
<sequence length="195" mass="20856">MTDRTDSKKGMSPAYPAENCSGDEGAHPGQHCALHWKKPTSCPTRRREGRDSALKPQRPVPGSLASPSPEVTDRASRHSASADSSGWGRSVSGGADAASARLPECEGFVSKGKVFQEDRKRGRVGPLGVGSPAPGTQPGGDRRLLIDVLKGRRSASKRDQTRGFGRPGKWTLNENSERTSFLNRSDCTLSAQMSL</sequence>
<keyword evidence="2" id="KW-1185">Reference proteome</keyword>
<accession>A0A8U0S1W6</accession>
<evidence type="ECO:0000313" key="3">
    <source>
        <dbReference type="RefSeq" id="XP_044934955.1"/>
    </source>
</evidence>
<evidence type="ECO:0000256" key="1">
    <source>
        <dbReference type="SAM" id="MobiDB-lite"/>
    </source>
</evidence>
<organism evidence="2 3">
    <name type="scientific">Mustela putorius furo</name>
    <name type="common">European domestic ferret</name>
    <name type="synonym">Mustela furo</name>
    <dbReference type="NCBI Taxonomy" id="9669"/>
    <lineage>
        <taxon>Eukaryota</taxon>
        <taxon>Metazoa</taxon>
        <taxon>Chordata</taxon>
        <taxon>Craniata</taxon>
        <taxon>Vertebrata</taxon>
        <taxon>Euteleostomi</taxon>
        <taxon>Mammalia</taxon>
        <taxon>Eutheria</taxon>
        <taxon>Laurasiatheria</taxon>
        <taxon>Carnivora</taxon>
        <taxon>Caniformia</taxon>
        <taxon>Musteloidea</taxon>
        <taxon>Mustelidae</taxon>
        <taxon>Mustelinae</taxon>
        <taxon>Mustela</taxon>
    </lineage>
</organism>
<feature type="region of interest" description="Disordered" evidence="1">
    <location>
        <begin position="152"/>
        <end position="171"/>
    </location>
</feature>
<reference evidence="3" key="1">
    <citation type="submission" date="2025-08" db="UniProtKB">
        <authorList>
            <consortium name="RefSeq"/>
        </authorList>
    </citation>
    <scope>IDENTIFICATION</scope>
    <source>
        <tissue evidence="3">Brain</tissue>
    </source>
</reference>
<dbReference type="Proteomes" id="UP000000715">
    <property type="component" value="Unplaced"/>
</dbReference>
<dbReference type="RefSeq" id="XP_044934955.1">
    <property type="nucleotide sequence ID" value="XM_045079020.1"/>
</dbReference>
<feature type="region of interest" description="Disordered" evidence="1">
    <location>
        <begin position="1"/>
        <end position="142"/>
    </location>
</feature>
<dbReference type="AlphaFoldDB" id="A0A8U0S1W6"/>